<evidence type="ECO:0000256" key="1">
    <source>
        <dbReference type="SAM" id="Coils"/>
    </source>
</evidence>
<dbReference type="RefSeq" id="WP_311332521.1">
    <property type="nucleotide sequence ID" value="NZ_JAVRHZ010000002.1"/>
</dbReference>
<gene>
    <name evidence="3" type="ORF">RM538_06115</name>
</gene>
<evidence type="ECO:0000313" key="3">
    <source>
        <dbReference type="EMBL" id="MDT0555571.1"/>
    </source>
</evidence>
<keyword evidence="2" id="KW-1133">Transmembrane helix</keyword>
<keyword evidence="4" id="KW-1185">Reference proteome</keyword>
<proteinExistence type="predicted"/>
<protein>
    <recommendedName>
        <fullName evidence="5">Polysaccharide chain length determinant N-terminal domain-containing protein</fullName>
    </recommendedName>
</protein>
<evidence type="ECO:0008006" key="5">
    <source>
        <dbReference type="Google" id="ProtNLM"/>
    </source>
</evidence>
<feature type="transmembrane region" description="Helical" evidence="2">
    <location>
        <begin position="38"/>
        <end position="58"/>
    </location>
</feature>
<feature type="transmembrane region" description="Helical" evidence="2">
    <location>
        <begin position="296"/>
        <end position="316"/>
    </location>
</feature>
<keyword evidence="1" id="KW-0175">Coiled coil</keyword>
<keyword evidence="2" id="KW-0472">Membrane</keyword>
<dbReference type="Proteomes" id="UP001254488">
    <property type="component" value="Unassembled WGS sequence"/>
</dbReference>
<reference evidence="3 4" key="1">
    <citation type="submission" date="2023-09" db="EMBL/GenBank/DDBJ databases">
        <authorList>
            <person name="Rey-Velasco X."/>
        </authorList>
    </citation>
    <scope>NUCLEOTIDE SEQUENCE [LARGE SCALE GENOMIC DNA]</scope>
    <source>
        <strain evidence="3 4">W242</strain>
    </source>
</reference>
<keyword evidence="2" id="KW-0812">Transmembrane</keyword>
<comment type="caution">
    <text evidence="3">The sequence shown here is derived from an EMBL/GenBank/DDBJ whole genome shotgun (WGS) entry which is preliminary data.</text>
</comment>
<organism evidence="3 4">
    <name type="scientific">Patiriisocius hiemis</name>
    <dbReference type="NCBI Taxonomy" id="3075604"/>
    <lineage>
        <taxon>Bacteria</taxon>
        <taxon>Pseudomonadati</taxon>
        <taxon>Bacteroidota</taxon>
        <taxon>Flavobacteriia</taxon>
        <taxon>Flavobacteriales</taxon>
        <taxon>Flavobacteriaceae</taxon>
        <taxon>Patiriisocius</taxon>
    </lineage>
</organism>
<name>A0ABU2YBK7_9FLAO</name>
<accession>A0ABU2YBK7</accession>
<dbReference type="EMBL" id="JAVRHZ010000002">
    <property type="protein sequence ID" value="MDT0555571.1"/>
    <property type="molecule type" value="Genomic_DNA"/>
</dbReference>
<feature type="coiled-coil region" evidence="1">
    <location>
        <begin position="248"/>
        <end position="275"/>
    </location>
</feature>
<evidence type="ECO:0000313" key="4">
    <source>
        <dbReference type="Proteomes" id="UP001254488"/>
    </source>
</evidence>
<sequence>MSTNNHNDEIDLFYFLNKLKSLYHSFLAGIYKSVQFVLRHWIVILLLLVGGYFGGYFWQKSLPKVKMTTLIVQNNFNSSNYVYDAVKLLSLKQKQGDRGFLKRNGFDPDNPDLVDIEIEPIVNINELLEKHETSDRNLDQYMSKIELEEEILQSEVFYSEYKYHKILLSTTKGGNEVIKKVLDYLNNNDVYNETKAIVIEETKLRIQRNNTSIENIDAVFEEFAGKNPQEADIKPSQMFFKSLQNNNMHQLIDMKKELIDENEKLRSELIKYNSVVTLVNKPEYFGVGGILTKKHLLLPLFLLFLFIGFFVARSIYLKGKQYAK</sequence>
<evidence type="ECO:0000256" key="2">
    <source>
        <dbReference type="SAM" id="Phobius"/>
    </source>
</evidence>